<keyword evidence="4 5" id="KW-0413">Isomerase</keyword>
<feature type="domain" description="THAP4-like heme-binding" evidence="6">
    <location>
        <begin position="8"/>
        <end position="158"/>
    </location>
</feature>
<dbReference type="RefSeq" id="WP_255062392.1">
    <property type="nucleotide sequence ID" value="NZ_JANDBD010000009.1"/>
</dbReference>
<keyword evidence="8" id="KW-1185">Reference proteome</keyword>
<proteinExistence type="inferred from homology"/>
<sequence length="161" mass="17289">MPDLHADVAVLAPLLGTWTGRGSGDYPTIDSFDYTEEITFGHVGKPFLSYSQRTKSVDDGRPLHAETGYLRVPSPGHVEWILAHPTGITEILEGTLTVVDGALVMELAATVIGRSASAKDVSALGRSFRLLGDTLTYTVRMGAVGQPLQHHLSATLHRKPS</sequence>
<dbReference type="Proteomes" id="UP001651690">
    <property type="component" value="Unassembled WGS sequence"/>
</dbReference>
<evidence type="ECO:0000259" key="6">
    <source>
        <dbReference type="Pfam" id="PF08768"/>
    </source>
</evidence>
<evidence type="ECO:0000256" key="1">
    <source>
        <dbReference type="ARBA" id="ARBA00022617"/>
    </source>
</evidence>
<dbReference type="PANTHER" id="PTHR15854">
    <property type="entry name" value="THAP4 PROTEIN"/>
    <property type="match status" value="1"/>
</dbReference>
<evidence type="ECO:0000256" key="5">
    <source>
        <dbReference type="HAMAP-Rule" id="MF_01297"/>
    </source>
</evidence>
<feature type="binding site" evidence="5">
    <location>
        <position position="28"/>
    </location>
    <ligand>
        <name>heme b</name>
        <dbReference type="ChEBI" id="CHEBI:60344"/>
    </ligand>
</feature>
<comment type="cofactor">
    <cofactor evidence="5">
        <name>heme b</name>
        <dbReference type="ChEBI" id="CHEBI:60344"/>
    </cofactor>
    <text evidence="5">Binds 1 heme b group per subunit, that coordinates a highly solvent-exposed Fe(III) atom.</text>
</comment>
<feature type="short sequence motif" description="GXWXGXG" evidence="5">
    <location>
        <begin position="16"/>
        <end position="22"/>
    </location>
</feature>
<comment type="pathway">
    <text evidence="5">Nitrogen metabolism.</text>
</comment>
<dbReference type="SUPFAM" id="SSF50814">
    <property type="entry name" value="Lipocalins"/>
    <property type="match status" value="1"/>
</dbReference>
<accession>A0ABT1M775</accession>
<dbReference type="CDD" id="cd07828">
    <property type="entry name" value="lipocalin_heme-bd-THAP4-like"/>
    <property type="match status" value="1"/>
</dbReference>
<organism evidence="7 8">
    <name type="scientific">Mycolicibacterium arenosum</name>
    <dbReference type="NCBI Taxonomy" id="2952157"/>
    <lineage>
        <taxon>Bacteria</taxon>
        <taxon>Bacillati</taxon>
        <taxon>Actinomycetota</taxon>
        <taxon>Actinomycetes</taxon>
        <taxon>Mycobacteriales</taxon>
        <taxon>Mycobacteriaceae</taxon>
        <taxon>Mycolicibacterium</taxon>
    </lineage>
</organism>
<evidence type="ECO:0000256" key="4">
    <source>
        <dbReference type="ARBA" id="ARBA00023235"/>
    </source>
</evidence>
<evidence type="ECO:0000256" key="3">
    <source>
        <dbReference type="ARBA" id="ARBA00023004"/>
    </source>
</evidence>
<comment type="domain">
    <text evidence="5">Forms a 10-stranded antiparallel beta-barrel structure able to accommodate a hydrophobic ligand in its interior. In fact, this fold hosts the heme group, which is located in a wide surface cleft.</text>
</comment>
<evidence type="ECO:0000313" key="8">
    <source>
        <dbReference type="Proteomes" id="UP001651690"/>
    </source>
</evidence>
<dbReference type="HAMAP" id="MF_01297">
    <property type="entry name" value="nitrobindin"/>
    <property type="match status" value="1"/>
</dbReference>
<comment type="caution">
    <text evidence="7">The sequence shown here is derived from an EMBL/GenBank/DDBJ whole genome shotgun (WGS) entry which is preliminary data.</text>
</comment>
<dbReference type="Gene3D" id="2.40.128.20">
    <property type="match status" value="1"/>
</dbReference>
<dbReference type="InterPro" id="IPR012674">
    <property type="entry name" value="Calycin"/>
</dbReference>
<dbReference type="InterPro" id="IPR045165">
    <property type="entry name" value="Nitrobindin"/>
</dbReference>
<evidence type="ECO:0000313" key="7">
    <source>
        <dbReference type="EMBL" id="MCP9274715.1"/>
    </source>
</evidence>
<comment type="similarity">
    <text evidence="5">Belongs to the nitrobindin family.</text>
</comment>
<dbReference type="EC" id="5.99.-.-" evidence="5"/>
<dbReference type="EMBL" id="JANDBD010000009">
    <property type="protein sequence ID" value="MCP9274715.1"/>
    <property type="molecule type" value="Genomic_DNA"/>
</dbReference>
<dbReference type="NCBIfam" id="NF045819">
    <property type="entry name" value="PeroxynitIsom"/>
    <property type="match status" value="1"/>
</dbReference>
<keyword evidence="3 5" id="KW-0408">Iron</keyword>
<name>A0ABT1M775_9MYCO</name>
<dbReference type="InterPro" id="IPR022939">
    <property type="entry name" value="Nb(III)_bact/plant"/>
</dbReference>
<feature type="binding site" description="axial binding residue" evidence="5">
    <location>
        <position position="151"/>
    </location>
    <ligand>
        <name>heme b</name>
        <dbReference type="ChEBI" id="CHEBI:60344"/>
    </ligand>
    <ligandPart>
        <name>Fe</name>
        <dbReference type="ChEBI" id="CHEBI:18248"/>
    </ligandPart>
</feature>
<comment type="catalytic activity">
    <reaction evidence="5">
        <text>peroxynitrite = nitrate</text>
        <dbReference type="Rhea" id="RHEA:63116"/>
        <dbReference type="ChEBI" id="CHEBI:17632"/>
        <dbReference type="ChEBI" id="CHEBI:25941"/>
    </reaction>
</comment>
<gene>
    <name evidence="7" type="ORF">NM203_21205</name>
</gene>
<dbReference type="InterPro" id="IPR054873">
    <property type="entry name" value="PeroxynitIsom"/>
</dbReference>
<reference evidence="7 8" key="1">
    <citation type="submission" date="2022-06" db="EMBL/GenBank/DDBJ databases">
        <title>Mycolicibacterium sp. CAU 1645 isolated from seawater.</title>
        <authorList>
            <person name="Kim W."/>
        </authorList>
    </citation>
    <scope>NUCLEOTIDE SEQUENCE [LARGE SCALE GENOMIC DNA]</scope>
    <source>
        <strain evidence="7 8">CAU 1645</strain>
    </source>
</reference>
<dbReference type="PANTHER" id="PTHR15854:SF4">
    <property type="entry name" value="PEROXYNITRITE ISOMERASE THAP4"/>
    <property type="match status" value="1"/>
</dbReference>
<dbReference type="InterPro" id="IPR014878">
    <property type="entry name" value="THAP4-like_heme-bd"/>
</dbReference>
<comment type="function">
    <text evidence="5">Heme-binding protein able to scavenge peroxynitrite and to protect free L-tyrosine against peroxynitrite-mediated nitration, by acting as a peroxynitrite isomerase that converts peroxynitrite to nitrate. Therefore, this protein likely plays a role in peroxynitrite sensing and in the detoxification of reactive nitrogen and oxygen species (RNS and ROS, respectively). Is able to bind nitric oxide (NO) in vitro, but may act as a sensor of peroxynitrite levels in vivo.</text>
</comment>
<dbReference type="Pfam" id="PF08768">
    <property type="entry name" value="THAP4_heme-bd"/>
    <property type="match status" value="1"/>
</dbReference>
<protein>
    <recommendedName>
        <fullName evidence="5">Peroxynitrite isomerase</fullName>
        <ecNumber evidence="5">5.99.-.-</ecNumber>
    </recommendedName>
    <alternativeName>
        <fullName evidence="5">Ferric nitrobindin</fullName>
        <shortName evidence="5">Nb(III)</shortName>
    </alternativeName>
</protein>
<feature type="binding site" evidence="5">
    <location>
        <position position="119"/>
    </location>
    <ligand>
        <name>heme b</name>
        <dbReference type="ChEBI" id="CHEBI:60344"/>
    </ligand>
</feature>
<keyword evidence="1 5" id="KW-0349">Heme</keyword>
<keyword evidence="2 5" id="KW-0479">Metal-binding</keyword>
<evidence type="ECO:0000256" key="2">
    <source>
        <dbReference type="ARBA" id="ARBA00022723"/>
    </source>
</evidence>